<keyword evidence="1" id="KW-0134">Cell wall</keyword>
<keyword evidence="4" id="KW-0677">Repeat</keyword>
<evidence type="ECO:0000256" key="1">
    <source>
        <dbReference type="ARBA" id="ARBA00022512"/>
    </source>
</evidence>
<dbReference type="Proteomes" id="UP000051008">
    <property type="component" value="Unassembled WGS sequence"/>
</dbReference>
<proteinExistence type="predicted"/>
<keyword evidence="2" id="KW-0964">Secreted</keyword>
<keyword evidence="3" id="KW-0732">Signal</keyword>
<dbReference type="AlphaFoldDB" id="A0A0R2A9B0"/>
<dbReference type="InterPro" id="IPR019931">
    <property type="entry name" value="LPXTG_anchor"/>
</dbReference>
<accession>A0A0R2A9B0</accession>
<evidence type="ECO:0000256" key="3">
    <source>
        <dbReference type="ARBA" id="ARBA00022729"/>
    </source>
</evidence>
<dbReference type="PROSITE" id="PS50847">
    <property type="entry name" value="GRAM_POS_ANCHORING"/>
    <property type="match status" value="1"/>
</dbReference>
<evidence type="ECO:0000259" key="6">
    <source>
        <dbReference type="PROSITE" id="PS50847"/>
    </source>
</evidence>
<dbReference type="Pfam" id="PF06458">
    <property type="entry name" value="MucBP"/>
    <property type="match status" value="8"/>
</dbReference>
<organism evidence="7 8">
    <name type="scientific">Ligilactobacillus agilis DSM 20509</name>
    <dbReference type="NCBI Taxonomy" id="1423718"/>
    <lineage>
        <taxon>Bacteria</taxon>
        <taxon>Bacillati</taxon>
        <taxon>Bacillota</taxon>
        <taxon>Bacilli</taxon>
        <taxon>Lactobacillales</taxon>
        <taxon>Lactobacillaceae</taxon>
        <taxon>Ligilactobacillus</taxon>
    </lineage>
</organism>
<gene>
    <name evidence="7" type="ORF">FC14_GL000672</name>
</gene>
<evidence type="ECO:0000256" key="5">
    <source>
        <dbReference type="ARBA" id="ARBA00023088"/>
    </source>
</evidence>
<comment type="caution">
    <text evidence="7">The sequence shown here is derived from an EMBL/GenBank/DDBJ whole genome shotgun (WGS) entry which is preliminary data.</text>
</comment>
<dbReference type="OrthoDB" id="2296195at2"/>
<evidence type="ECO:0000256" key="4">
    <source>
        <dbReference type="ARBA" id="ARBA00022737"/>
    </source>
</evidence>
<dbReference type="PATRIC" id="fig|1423718.3.peg.700"/>
<evidence type="ECO:0000313" key="8">
    <source>
        <dbReference type="Proteomes" id="UP000051008"/>
    </source>
</evidence>
<dbReference type="Gene3D" id="3.10.20.320">
    <property type="entry name" value="Putative peptidoglycan bound protein (lpxtg motif)"/>
    <property type="match status" value="8"/>
</dbReference>
<name>A0A0R2A9B0_9LACO</name>
<dbReference type="NCBIfam" id="TIGR01167">
    <property type="entry name" value="LPXTG_anchor"/>
    <property type="match status" value="1"/>
</dbReference>
<evidence type="ECO:0000313" key="7">
    <source>
        <dbReference type="EMBL" id="KRM63242.1"/>
    </source>
</evidence>
<dbReference type="EMBL" id="AYYP01000065">
    <property type="protein sequence ID" value="KRM63242.1"/>
    <property type="molecule type" value="Genomic_DNA"/>
</dbReference>
<feature type="domain" description="Gram-positive cocci surface proteins LPxTG" evidence="6">
    <location>
        <begin position="705"/>
        <end position="741"/>
    </location>
</feature>
<dbReference type="InterPro" id="IPR009459">
    <property type="entry name" value="MucBP_dom"/>
</dbReference>
<dbReference type="RefSeq" id="WP_056977412.1">
    <property type="nucleotide sequence ID" value="NZ_AYYP01000065.1"/>
</dbReference>
<evidence type="ECO:0000256" key="2">
    <source>
        <dbReference type="ARBA" id="ARBA00022525"/>
    </source>
</evidence>
<keyword evidence="5" id="KW-0572">Peptidoglycan-anchor</keyword>
<sequence length="741" mass="79640">MYDAPFNASWSEAAITVNNSSVEGGAQDITGSVTVVHIDASTGKVLKTEDYAKTTDGQIAHDAKQGTGYVTAPEEFAGYKYTTMGYQSAPAEGIIKQGIQRVVYLYVPADKKGSVDVVHKTTDGQILADVKPVVTDVNVGTAYDTEKGNFNGYHFVGMAEDSAAADGVVSEGIKHVIYLYEKDVTPEVKKGNVDVTYVAEDGTVLEATSDVVKDGEIGSNYETTQKNFDGYHFVRMGEFSADATGNVEEGTKHVVYVYAKNPEEKKGSVDVKYITTDGKVLEDVASVKDNAPVGEDYTTEEKSFDGYHFIGMDKTSDPATGVVAEGTKHVIYVYEKDVTPEVKKGNVDVTYVTEDGKVLEATSDVVKDGEIGSNYETTEKSFDGYHFVRMGEFSADATGQVEEGTKHVVYVYAKNPETPVEKKGSVDVKYITKDGDVLEDVTSVKDNAPVGEDYTTEEKTFAGYHFVGMAKTSDPATGVVAEGTKHVVYVYAKNPETPEVKKGNVDVKYITKDGDVLEDVTTVKDNAPVDEEYTTEEKTFDGYHFVGMDKTSDAANGKVTEGTKHVIYVYEKDPTPTVATDKSEEKKGSVDVKYVDTEGNVLEGPNSVVKDGLVGSDYNTSGKTFAGYKLIGMELGSASANGKVVEGTLHVIYLYQKVTADVPTAPTATSETPTVNKVQPSVTASVTPSAAQPKSEKQASTQVVLPQTGETKQNSSMLGVIALGLAGMLGLGFKKEEKEDK</sequence>
<dbReference type="Pfam" id="PF00746">
    <property type="entry name" value="Gram_pos_anchor"/>
    <property type="match status" value="1"/>
</dbReference>
<reference evidence="7 8" key="1">
    <citation type="journal article" date="2015" name="Genome Announc.">
        <title>Expanding the biotechnology potential of lactobacilli through comparative genomics of 213 strains and associated genera.</title>
        <authorList>
            <person name="Sun Z."/>
            <person name="Harris H.M."/>
            <person name="McCann A."/>
            <person name="Guo C."/>
            <person name="Argimon S."/>
            <person name="Zhang W."/>
            <person name="Yang X."/>
            <person name="Jeffery I.B."/>
            <person name="Cooney J.C."/>
            <person name="Kagawa T.F."/>
            <person name="Liu W."/>
            <person name="Song Y."/>
            <person name="Salvetti E."/>
            <person name="Wrobel A."/>
            <person name="Rasinkangas P."/>
            <person name="Parkhill J."/>
            <person name="Rea M.C."/>
            <person name="O'Sullivan O."/>
            <person name="Ritari J."/>
            <person name="Douillard F.P."/>
            <person name="Paul Ross R."/>
            <person name="Yang R."/>
            <person name="Briner A.E."/>
            <person name="Felis G.E."/>
            <person name="de Vos W.M."/>
            <person name="Barrangou R."/>
            <person name="Klaenhammer T.R."/>
            <person name="Caufield P.W."/>
            <person name="Cui Y."/>
            <person name="Zhang H."/>
            <person name="O'Toole P.W."/>
        </authorList>
    </citation>
    <scope>NUCLEOTIDE SEQUENCE [LARGE SCALE GENOMIC DNA]</scope>
    <source>
        <strain evidence="7 8">DSM 20509</strain>
    </source>
</reference>
<keyword evidence="8" id="KW-1185">Reference proteome</keyword>
<protein>
    <submittedName>
        <fullName evidence="7">Mucus binding protein</fullName>
    </submittedName>
</protein>